<organism evidence="1 2">
    <name type="scientific">Cercophora newfieldiana</name>
    <dbReference type="NCBI Taxonomy" id="92897"/>
    <lineage>
        <taxon>Eukaryota</taxon>
        <taxon>Fungi</taxon>
        <taxon>Dikarya</taxon>
        <taxon>Ascomycota</taxon>
        <taxon>Pezizomycotina</taxon>
        <taxon>Sordariomycetes</taxon>
        <taxon>Sordariomycetidae</taxon>
        <taxon>Sordariales</taxon>
        <taxon>Lasiosphaeriaceae</taxon>
        <taxon>Cercophora</taxon>
    </lineage>
</organism>
<accession>A0AA40CNS1</accession>
<protein>
    <submittedName>
        <fullName evidence="1">Uncharacterized protein</fullName>
    </submittedName>
</protein>
<dbReference type="Proteomes" id="UP001174936">
    <property type="component" value="Unassembled WGS sequence"/>
</dbReference>
<reference evidence="1" key="1">
    <citation type="submission" date="2023-06" db="EMBL/GenBank/DDBJ databases">
        <title>Genome-scale phylogeny and comparative genomics of the fungal order Sordariales.</title>
        <authorList>
            <consortium name="Lawrence Berkeley National Laboratory"/>
            <person name="Hensen N."/>
            <person name="Bonometti L."/>
            <person name="Westerberg I."/>
            <person name="Brannstrom I.O."/>
            <person name="Guillou S."/>
            <person name="Cros-Aarteil S."/>
            <person name="Calhoun S."/>
            <person name="Haridas S."/>
            <person name="Kuo A."/>
            <person name="Mondo S."/>
            <person name="Pangilinan J."/>
            <person name="Riley R."/>
            <person name="Labutti K."/>
            <person name="Andreopoulos B."/>
            <person name="Lipzen A."/>
            <person name="Chen C."/>
            <person name="Yanf M."/>
            <person name="Daum C."/>
            <person name="Ng V."/>
            <person name="Clum A."/>
            <person name="Steindorff A."/>
            <person name="Ohm R."/>
            <person name="Martin F."/>
            <person name="Silar P."/>
            <person name="Natvig D."/>
            <person name="Lalanne C."/>
            <person name="Gautier V."/>
            <person name="Ament-Velasquez S.L."/>
            <person name="Kruys A."/>
            <person name="Hutchinson M.I."/>
            <person name="Powell A.J."/>
            <person name="Barry K."/>
            <person name="Miller A.N."/>
            <person name="Grigoriev I.V."/>
            <person name="Debuchy R."/>
            <person name="Gladieux P."/>
            <person name="Thoren M.H."/>
            <person name="Johannesson H."/>
        </authorList>
    </citation>
    <scope>NUCLEOTIDE SEQUENCE</scope>
    <source>
        <strain evidence="1">SMH2532-1</strain>
    </source>
</reference>
<dbReference type="EMBL" id="JAULSV010000005">
    <property type="protein sequence ID" value="KAK0644123.1"/>
    <property type="molecule type" value="Genomic_DNA"/>
</dbReference>
<evidence type="ECO:0000313" key="1">
    <source>
        <dbReference type="EMBL" id="KAK0644123.1"/>
    </source>
</evidence>
<evidence type="ECO:0000313" key="2">
    <source>
        <dbReference type="Proteomes" id="UP001174936"/>
    </source>
</evidence>
<dbReference type="AlphaFoldDB" id="A0AA40CNS1"/>
<proteinExistence type="predicted"/>
<keyword evidence="2" id="KW-1185">Reference proteome</keyword>
<gene>
    <name evidence="1" type="ORF">B0T16DRAFT_460209</name>
</gene>
<comment type="caution">
    <text evidence="1">The sequence shown here is derived from an EMBL/GenBank/DDBJ whole genome shotgun (WGS) entry which is preliminary data.</text>
</comment>
<name>A0AA40CNS1_9PEZI</name>
<sequence>MSQAIRLLIGTFPHEPPCTSTTPELTIDPIPTPFKLYEHIWFEARLRGLPAVSKLKVTAGYLLYRPRHGVLGEHSTPMPVEVVLDGGRGMRMVELFPGHTLMMRSAGGYNILLWVEWLAVETGETGVHFETTGVFRVEDGVDDGQGVRCGLALSSCSILSRDI</sequence>